<evidence type="ECO:0000313" key="2">
    <source>
        <dbReference type="EMBL" id="JAH95171.1"/>
    </source>
</evidence>
<proteinExistence type="predicted"/>
<sequence>MPASRMPPLGPGLGTHLSKERFPGHDSLVLSLDVTYNKRSRGHRPSSLRSL</sequence>
<dbReference type="EMBL" id="GBXM01013406">
    <property type="protein sequence ID" value="JAH95171.1"/>
    <property type="molecule type" value="Transcribed_RNA"/>
</dbReference>
<reference evidence="2" key="1">
    <citation type="submission" date="2014-11" db="EMBL/GenBank/DDBJ databases">
        <authorList>
            <person name="Amaro Gonzalez C."/>
        </authorList>
    </citation>
    <scope>NUCLEOTIDE SEQUENCE</scope>
</reference>
<reference evidence="2" key="2">
    <citation type="journal article" date="2015" name="Fish Shellfish Immunol.">
        <title>Early steps in the European eel (Anguilla anguilla)-Vibrio vulnificus interaction in the gills: Role of the RtxA13 toxin.</title>
        <authorList>
            <person name="Callol A."/>
            <person name="Pajuelo D."/>
            <person name="Ebbesson L."/>
            <person name="Teles M."/>
            <person name="MacKenzie S."/>
            <person name="Amaro C."/>
        </authorList>
    </citation>
    <scope>NUCLEOTIDE SEQUENCE</scope>
</reference>
<organism evidence="2">
    <name type="scientific">Anguilla anguilla</name>
    <name type="common">European freshwater eel</name>
    <name type="synonym">Muraena anguilla</name>
    <dbReference type="NCBI Taxonomy" id="7936"/>
    <lineage>
        <taxon>Eukaryota</taxon>
        <taxon>Metazoa</taxon>
        <taxon>Chordata</taxon>
        <taxon>Craniata</taxon>
        <taxon>Vertebrata</taxon>
        <taxon>Euteleostomi</taxon>
        <taxon>Actinopterygii</taxon>
        <taxon>Neopterygii</taxon>
        <taxon>Teleostei</taxon>
        <taxon>Anguilliformes</taxon>
        <taxon>Anguillidae</taxon>
        <taxon>Anguilla</taxon>
    </lineage>
</organism>
<dbReference type="AlphaFoldDB" id="A0A0E9WY75"/>
<feature type="region of interest" description="Disordered" evidence="1">
    <location>
        <begin position="1"/>
        <end position="21"/>
    </location>
</feature>
<accession>A0A0E9WY75</accession>
<name>A0A0E9WY75_ANGAN</name>
<evidence type="ECO:0000256" key="1">
    <source>
        <dbReference type="SAM" id="MobiDB-lite"/>
    </source>
</evidence>
<protein>
    <submittedName>
        <fullName evidence="2">Uncharacterized protein</fullName>
    </submittedName>
</protein>